<dbReference type="GO" id="GO:0008270">
    <property type="term" value="F:zinc ion binding"/>
    <property type="evidence" value="ECO:0007669"/>
    <property type="project" value="InterPro"/>
</dbReference>
<dbReference type="AlphaFoldDB" id="A0AA35YIL4"/>
<evidence type="ECO:0000313" key="4">
    <source>
        <dbReference type="Proteomes" id="UP001177003"/>
    </source>
</evidence>
<name>A0AA35YIL4_LACSI</name>
<organism evidence="3 4">
    <name type="scientific">Lactuca saligna</name>
    <name type="common">Willowleaf lettuce</name>
    <dbReference type="NCBI Taxonomy" id="75948"/>
    <lineage>
        <taxon>Eukaryota</taxon>
        <taxon>Viridiplantae</taxon>
        <taxon>Streptophyta</taxon>
        <taxon>Embryophyta</taxon>
        <taxon>Tracheophyta</taxon>
        <taxon>Spermatophyta</taxon>
        <taxon>Magnoliopsida</taxon>
        <taxon>eudicotyledons</taxon>
        <taxon>Gunneridae</taxon>
        <taxon>Pentapetalae</taxon>
        <taxon>asterids</taxon>
        <taxon>campanulids</taxon>
        <taxon>Asterales</taxon>
        <taxon>Asteraceae</taxon>
        <taxon>Cichorioideae</taxon>
        <taxon>Cichorieae</taxon>
        <taxon>Lactucinae</taxon>
        <taxon>Lactuca</taxon>
    </lineage>
</organism>
<dbReference type="Proteomes" id="UP001177003">
    <property type="component" value="Chromosome 3"/>
</dbReference>
<dbReference type="EMBL" id="OX465079">
    <property type="protein sequence ID" value="CAI9274592.1"/>
    <property type="molecule type" value="Genomic_DNA"/>
</dbReference>
<evidence type="ECO:0000256" key="2">
    <source>
        <dbReference type="SAM" id="MobiDB-lite"/>
    </source>
</evidence>
<dbReference type="InterPro" id="IPR036875">
    <property type="entry name" value="Znf_CCHC_sf"/>
</dbReference>
<dbReference type="Gene3D" id="4.10.60.10">
    <property type="entry name" value="Zinc finger, CCHC-type"/>
    <property type="match status" value="1"/>
</dbReference>
<accession>A0AA35YIL4</accession>
<sequence>MAPPARVNQLQMEQVRNIVVEEFNNAFNQLIPGVSNDIINQVKALLDERLAAIPGGALPAPPIRDSAYYFEKFSKSSSGQGEKNPLICYNCKKPGRHWKNCRAPLASVVPQITSAAPICYHSNETGHKRPECPKLKAGKGGEGTNPTIASSSKGPTMVTRVRAHQMTTDEPVITATVAETPPFHISYSNPRSRLLPFLYPFGTYRFLSLPRDKRRSPKLKSSKDTCSTILFKSTIPSVSPVRHFPTLPLLSSSLRPQEHHLVFPITPSSFGPTFGDAEIDRASLKIGEKIASGSCGDLFHGEYLGVSVKKDVIVTISSCAWVCYESDGEIEALREWLEDDDAKEKQLKENIKKWQRNKSNDLNDDHIVGQVALQCRSSVHSTNVRAEME</sequence>
<dbReference type="PANTHER" id="PTHR47162">
    <property type="entry name" value="OS02G0192300 PROTEIN"/>
    <property type="match status" value="1"/>
</dbReference>
<feature type="compositionally biased region" description="Polar residues" evidence="2">
    <location>
        <begin position="144"/>
        <end position="154"/>
    </location>
</feature>
<keyword evidence="4" id="KW-1185">Reference proteome</keyword>
<dbReference type="SUPFAM" id="SSF57756">
    <property type="entry name" value="Retrovirus zinc finger-like domains"/>
    <property type="match status" value="1"/>
</dbReference>
<proteinExistence type="predicted"/>
<dbReference type="GO" id="GO:0003676">
    <property type="term" value="F:nucleic acid binding"/>
    <property type="evidence" value="ECO:0007669"/>
    <property type="project" value="InterPro"/>
</dbReference>
<evidence type="ECO:0000313" key="3">
    <source>
        <dbReference type="EMBL" id="CAI9274592.1"/>
    </source>
</evidence>
<protein>
    <recommendedName>
        <fullName evidence="5">CCHC-type domain-containing protein</fullName>
    </recommendedName>
</protein>
<reference evidence="3" key="1">
    <citation type="submission" date="2023-04" db="EMBL/GenBank/DDBJ databases">
        <authorList>
            <person name="Vijverberg K."/>
            <person name="Xiong W."/>
            <person name="Schranz E."/>
        </authorList>
    </citation>
    <scope>NUCLEOTIDE SEQUENCE</scope>
</reference>
<feature type="region of interest" description="Disordered" evidence="2">
    <location>
        <begin position="129"/>
        <end position="156"/>
    </location>
</feature>
<feature type="coiled-coil region" evidence="1">
    <location>
        <begin position="337"/>
        <end position="364"/>
    </location>
</feature>
<dbReference type="PANTHER" id="PTHR47162:SF4">
    <property type="entry name" value="HISTONE ACETYLTRANSFERASE CHROMATIN REGULATOR PHD FAMILY"/>
    <property type="match status" value="1"/>
</dbReference>
<evidence type="ECO:0008006" key="5">
    <source>
        <dbReference type="Google" id="ProtNLM"/>
    </source>
</evidence>
<evidence type="ECO:0000256" key="1">
    <source>
        <dbReference type="SAM" id="Coils"/>
    </source>
</evidence>
<gene>
    <name evidence="3" type="ORF">LSALG_LOCUS14664</name>
</gene>
<keyword evidence="1" id="KW-0175">Coiled coil</keyword>